<gene>
    <name evidence="1" type="ORF">CGC56_07980</name>
</gene>
<protein>
    <submittedName>
        <fullName evidence="1">Uncharacterized protein</fullName>
    </submittedName>
</protein>
<dbReference type="EMBL" id="CP022388">
    <property type="protein sequence ID" value="ATA92094.1"/>
    <property type="molecule type" value="Genomic_DNA"/>
</dbReference>
<proteinExistence type="predicted"/>
<sequence>MQRSLNYKYSFEFAQNLLEKYFEIYKICFQEIKKNRSFYETDSKICDLKGNCTEHHCEICDENIFLVKVICFYPNGKIQEIVEYENYENRDTKIMKVYDDGNLIHYDDFSIYD</sequence>
<name>A0A250G442_9FLAO</name>
<dbReference type="Proteomes" id="UP000243136">
    <property type="component" value="Chromosome"/>
</dbReference>
<accession>A0A250G442</accession>
<evidence type="ECO:0000313" key="1">
    <source>
        <dbReference type="EMBL" id="ATA92094.1"/>
    </source>
</evidence>
<evidence type="ECO:0000313" key="2">
    <source>
        <dbReference type="Proteomes" id="UP000243136"/>
    </source>
</evidence>
<organism evidence="1 2">
    <name type="scientific">Capnocytophaga canimorsus</name>
    <dbReference type="NCBI Taxonomy" id="28188"/>
    <lineage>
        <taxon>Bacteria</taxon>
        <taxon>Pseudomonadati</taxon>
        <taxon>Bacteroidota</taxon>
        <taxon>Flavobacteriia</taxon>
        <taxon>Flavobacteriales</taxon>
        <taxon>Flavobacteriaceae</taxon>
        <taxon>Capnocytophaga</taxon>
    </lineage>
</organism>
<dbReference type="AlphaFoldDB" id="A0A250G442"/>
<reference evidence="2" key="1">
    <citation type="submission" date="2017-06" db="EMBL/GenBank/DDBJ databases">
        <title>Capnocytophaga spp. assemblies.</title>
        <authorList>
            <person name="Gulvik C.A."/>
        </authorList>
    </citation>
    <scope>NUCLEOTIDE SEQUENCE [LARGE SCALE GENOMIC DNA]</scope>
    <source>
        <strain evidence="2">H5594</strain>
    </source>
</reference>